<evidence type="ECO:0000313" key="2">
    <source>
        <dbReference type="Proteomes" id="UP000594571"/>
    </source>
</evidence>
<reference evidence="1 2" key="2">
    <citation type="journal article" date="2020" name="Microb. Genom.">
        <title>Analysis of complete Campylobacter concisus genomes identifies genomospecies features, secretion systems and novel plasmids and their association with severe ulcerative colitis.</title>
        <authorList>
            <person name="Liu F."/>
            <person name="Chen S."/>
            <person name="Luu L.D.W."/>
            <person name="Lee S.A."/>
            <person name="Tay A.C.Y."/>
            <person name="Wu R."/>
            <person name="Riordan S.M."/>
            <person name="Lan R."/>
            <person name="Liu L."/>
            <person name="Zhang L."/>
        </authorList>
    </citation>
    <scope>NUCLEOTIDE SEQUENCE [LARGE SCALE GENOMIC DNA]</scope>
    <source>
        <strain evidence="1 2">H16O-S1</strain>
    </source>
</reference>
<dbReference type="Gene3D" id="2.160.20.160">
    <property type="match status" value="1"/>
</dbReference>
<sequence length="1072" mass="113569">MANEVAIVKSIIGGAKAINRFGESRELRVGEIVYVGEKIVTDSDSSKVTIAKPDGKDINLIGKDSLNLNETTLGDDLVDDKKIASIDELQKAILNGKDLNALEETAAGGNNGGSAGGDGVSLSSVSFAEGGHYSNISSDFRSINDSSVYLFQGAPSSISGASAENTIQETASTLDVSGGIEIPSSFYDDSISSGYFSNLGIAAHNAWLSSPEASAQIDDMKEQMRAVFESIKKPYPHHMENAFTHDQIENLLNEYTDIKTAKTPVDDSHSADLTNANNLARLFDIFGTQVSIGQKTVEIDGHSFQKAIINLPEDSIEKIGDSGWGIVKNAAGEAVAIMPIGEVKTGLKLEVGNGEIVKENLITDVQERVCVVSHGDKQRVFYSGNEEQQEYLQEIGAHTIPNPLFDPTNLMSYEQSTIMVDKDGNKITTNDIYNNNVVHQITPLTTLKLPASTLANLKIFGSDGDDTLVLNGVTVKSVYGGSGADNITINNSTITEYISGDAGNDNITVTNSTINGKTITNSDGSSLHEAITGNSGEDTIIVKNSVITGDINAGIDNDKVVIQEGSVVNGNVKGEEGNDYLVVNSSNVTGNIDAGESSNSGVIGHVDVSNHTRYEDRISIGSIYYADPILEVGGDVVLGGQGGISIGKAHVKGNVVANGTSNQSADIMIDGNSEVDGNVIGGHGKDFINIRGYSDGTKDAIIHGKVDAREGDDRIDVAWAHVEGSVEGGEGDDLYITGAYNEPRSNASTIGEVKDISGKSDFRVYGGITIDKGLEFNGDTSIEVIGGGKITSDINLDHNNIITVSGSGSKITGDINFSGNGDQFVKVSDGAEAGTINLSNGHNEVMVGAEYNYPNNTSIIDTINGSDGVDSIKVFSKGNIKNLNIQDGHNDDTVSIFSSEITYSNGTGITNASGTITNFNKDSGDNIIHGKIVTDANSKSHVVIDSSDDSTINLSNLMEHSVNQNYTGVFNNTYNTVDISGINNAKLNINISDVLNVAKYNNGNDDITTMLHIKSGSDDQITLENSGTKNNWRETTSDSDVGYKTYTAEQDYNDTTYSVIIKVDDTANLTIV</sequence>
<dbReference type="PRINTS" id="PR00313">
    <property type="entry name" value="CABNDNGRPT"/>
</dbReference>
<evidence type="ECO:0000313" key="1">
    <source>
        <dbReference type="EMBL" id="QPH97102.1"/>
    </source>
</evidence>
<dbReference type="RefSeq" id="WP_107848519.1">
    <property type="nucleotide sequence ID" value="NZ_CP049263.1"/>
</dbReference>
<gene>
    <name evidence="1" type="ORF">CVS89_02215</name>
</gene>
<proteinExistence type="predicted"/>
<dbReference type="NCBIfam" id="NF033682">
    <property type="entry name" value="retention_LapA"/>
    <property type="match status" value="1"/>
</dbReference>
<dbReference type="InterPro" id="IPR047777">
    <property type="entry name" value="LapA-like_RM"/>
</dbReference>
<protein>
    <submittedName>
        <fullName evidence="1">Retention module-containing protein</fullName>
    </submittedName>
</protein>
<name>A0A7S9WXN7_9BACT</name>
<reference evidence="1 2" key="1">
    <citation type="journal article" date="2018" name="Emerg. Microbes Infect.">
        <title>Genomic analysis of oral Campylobacter concisus strains identified a potential bacterial molecular marker associated with active Crohn's disease.</title>
        <authorList>
            <person name="Liu F."/>
            <person name="Ma R."/>
            <person name="Tay C.Y.A."/>
            <person name="Octavia S."/>
            <person name="Lan R."/>
            <person name="Chung H.K.L."/>
            <person name="Riordan S.M."/>
            <person name="Grimm M.C."/>
            <person name="Leong R.W."/>
            <person name="Tanaka M.M."/>
            <person name="Connor S."/>
            <person name="Zhang L."/>
        </authorList>
    </citation>
    <scope>NUCLEOTIDE SEQUENCE [LARGE SCALE GENOMIC DNA]</scope>
    <source>
        <strain evidence="1 2">H16O-S1</strain>
    </source>
</reference>
<organism evidence="1 2">
    <name type="scientific">Campylobacter concisus</name>
    <dbReference type="NCBI Taxonomy" id="199"/>
    <lineage>
        <taxon>Bacteria</taxon>
        <taxon>Pseudomonadati</taxon>
        <taxon>Campylobacterota</taxon>
        <taxon>Epsilonproteobacteria</taxon>
        <taxon>Campylobacterales</taxon>
        <taxon>Campylobacteraceae</taxon>
        <taxon>Campylobacter</taxon>
    </lineage>
</organism>
<accession>A0A7S9WXN7</accession>
<dbReference type="AlphaFoldDB" id="A0A7S9WXN7"/>
<dbReference type="EMBL" id="CP049263">
    <property type="protein sequence ID" value="QPH97102.1"/>
    <property type="molecule type" value="Genomic_DNA"/>
</dbReference>
<dbReference type="Proteomes" id="UP000594571">
    <property type="component" value="Chromosome"/>
</dbReference>